<keyword evidence="1" id="KW-0472">Membrane</keyword>
<accession>A0ABY5NGR4</accession>
<gene>
    <name evidence="2" type="ORF">L2X98_26780</name>
</gene>
<keyword evidence="3" id="KW-1185">Reference proteome</keyword>
<feature type="transmembrane region" description="Helical" evidence="1">
    <location>
        <begin position="6"/>
        <end position="29"/>
    </location>
</feature>
<proteinExistence type="predicted"/>
<reference evidence="2" key="1">
    <citation type="submission" date="2022-01" db="EMBL/GenBank/DDBJ databases">
        <title>Microbacterium eymi and Microbacterium rhizovicinus sp. nov., isolated from the rhizospheric soil of Elymus tsukushiensis, a plant native to the Dokdo Islands, Republic of Korea.</title>
        <authorList>
            <person name="Hwang Y.J."/>
        </authorList>
    </citation>
    <scope>NUCLEOTIDE SEQUENCE</scope>
    <source>
        <strain evidence="2">KUDC0405</strain>
    </source>
</reference>
<dbReference type="RefSeq" id="WP_259610795.1">
    <property type="nucleotide sequence ID" value="NZ_CP091139.2"/>
</dbReference>
<dbReference type="Gene3D" id="3.90.20.10">
    <property type="match status" value="1"/>
</dbReference>
<keyword evidence="1" id="KW-0812">Transmembrane</keyword>
<evidence type="ECO:0000313" key="2">
    <source>
        <dbReference type="EMBL" id="UUT34281.1"/>
    </source>
</evidence>
<name>A0ABY5NGR4_9MICO</name>
<evidence type="ECO:0000313" key="3">
    <source>
        <dbReference type="Proteomes" id="UP001054811"/>
    </source>
</evidence>
<evidence type="ECO:0008006" key="4">
    <source>
        <dbReference type="Google" id="ProtNLM"/>
    </source>
</evidence>
<keyword evidence="1" id="KW-1133">Transmembrane helix</keyword>
<dbReference type="Proteomes" id="UP001054811">
    <property type="component" value="Chromosome"/>
</dbReference>
<protein>
    <recommendedName>
        <fullName evidence="4">Response regulator</fullName>
    </recommendedName>
</protein>
<organism evidence="2 3">
    <name type="scientific">Microbacterium elymi</name>
    <dbReference type="NCBI Taxonomy" id="2909587"/>
    <lineage>
        <taxon>Bacteria</taxon>
        <taxon>Bacillati</taxon>
        <taxon>Actinomycetota</taxon>
        <taxon>Actinomycetes</taxon>
        <taxon>Micrococcales</taxon>
        <taxon>Microbacteriaceae</taxon>
        <taxon>Microbacterium</taxon>
    </lineage>
</organism>
<sequence>MIVTPDVIGVVVAVFVAAVGFAGVIAGMLHRQTLRLDARFDKMDARFDKVDERFDKVDERFARVEAELVEVKIAVARIEGPRPPFTLAR</sequence>
<evidence type="ECO:0000256" key="1">
    <source>
        <dbReference type="SAM" id="Phobius"/>
    </source>
</evidence>
<dbReference type="EMBL" id="CP091139">
    <property type="protein sequence ID" value="UUT34281.1"/>
    <property type="molecule type" value="Genomic_DNA"/>
</dbReference>